<dbReference type="PANTHER" id="PTHR11246">
    <property type="entry name" value="PRE-MRNA SPLICING FACTOR"/>
    <property type="match status" value="1"/>
</dbReference>
<dbReference type="Proteomes" id="UP000005627">
    <property type="component" value="Chromosome 4"/>
</dbReference>
<name>G8ZTK0_TORDE</name>
<dbReference type="SMART" id="SM00028">
    <property type="entry name" value="TPR"/>
    <property type="match status" value="3"/>
</dbReference>
<keyword evidence="2" id="KW-0507">mRNA processing</keyword>
<dbReference type="GO" id="GO:0071001">
    <property type="term" value="C:U4/U6 snRNP"/>
    <property type="evidence" value="ECO:0007669"/>
    <property type="project" value="EnsemblFungi"/>
</dbReference>
<keyword evidence="3" id="KW-0677">Repeat</keyword>
<feature type="repeat" description="TPR" evidence="6">
    <location>
        <begin position="785"/>
        <end position="818"/>
    </location>
</feature>
<dbReference type="InterPro" id="IPR003107">
    <property type="entry name" value="HAT"/>
</dbReference>
<dbReference type="Pfam" id="PF13428">
    <property type="entry name" value="TPR_14"/>
    <property type="match status" value="1"/>
</dbReference>
<dbReference type="RefSeq" id="XP_003681155.1">
    <property type="nucleotide sequence ID" value="XM_003681107.1"/>
</dbReference>
<dbReference type="EMBL" id="HE616745">
    <property type="protein sequence ID" value="CCE91944.1"/>
    <property type="molecule type" value="Genomic_DNA"/>
</dbReference>
<dbReference type="PANTHER" id="PTHR11246:SF1">
    <property type="entry name" value="PRE-MRNA-PROCESSING FACTOR 6"/>
    <property type="match status" value="1"/>
</dbReference>
<feature type="compositionally biased region" description="Basic and acidic residues" evidence="7">
    <location>
        <begin position="43"/>
        <end position="53"/>
    </location>
</feature>
<dbReference type="eggNOG" id="KOG0495">
    <property type="taxonomic scope" value="Eukaryota"/>
</dbReference>
<keyword evidence="6" id="KW-0802">TPR repeat</keyword>
<protein>
    <recommendedName>
        <fullName evidence="8">PRP1 splicing factor N-terminal domain-containing protein</fullName>
    </recommendedName>
</protein>
<evidence type="ECO:0000256" key="2">
    <source>
        <dbReference type="ARBA" id="ARBA00022664"/>
    </source>
</evidence>
<dbReference type="HOGENOM" id="CLU_007010_0_0_1"/>
<proteinExistence type="predicted"/>
<evidence type="ECO:0000256" key="4">
    <source>
        <dbReference type="ARBA" id="ARBA00023187"/>
    </source>
</evidence>
<accession>G8ZTK0</accession>
<dbReference type="GeneID" id="11503648"/>
<evidence type="ECO:0000256" key="1">
    <source>
        <dbReference type="ARBA" id="ARBA00004123"/>
    </source>
</evidence>
<dbReference type="GO" id="GO:0071013">
    <property type="term" value="C:catalytic step 2 spliceosome"/>
    <property type="evidence" value="ECO:0007669"/>
    <property type="project" value="TreeGrafter"/>
</dbReference>
<dbReference type="InterPro" id="IPR011990">
    <property type="entry name" value="TPR-like_helical_dom_sf"/>
</dbReference>
<dbReference type="KEGG" id="tdl:TDEL_0D03600"/>
<gene>
    <name evidence="9" type="primary">TDEL0D03600</name>
    <name evidence="9" type="ORF">TDEL_0D03600</name>
</gene>
<dbReference type="Pfam" id="PF06424">
    <property type="entry name" value="PRP1_N"/>
    <property type="match status" value="1"/>
</dbReference>
<keyword evidence="10" id="KW-1185">Reference proteome</keyword>
<evidence type="ECO:0000259" key="8">
    <source>
        <dbReference type="Pfam" id="PF06424"/>
    </source>
</evidence>
<dbReference type="SMART" id="SM00386">
    <property type="entry name" value="HAT"/>
    <property type="match status" value="8"/>
</dbReference>
<dbReference type="GO" id="GO:0046540">
    <property type="term" value="C:U4/U6 x U5 tri-snRNP complex"/>
    <property type="evidence" value="ECO:0007669"/>
    <property type="project" value="EnsemblFungi"/>
</dbReference>
<comment type="subcellular location">
    <subcellularLocation>
        <location evidence="1">Nucleus</location>
    </subcellularLocation>
</comment>
<dbReference type="Gene3D" id="1.25.40.10">
    <property type="entry name" value="Tetratricopeptide repeat domain"/>
    <property type="match status" value="4"/>
</dbReference>
<organism evidence="9 10">
    <name type="scientific">Torulaspora delbrueckii</name>
    <name type="common">Yeast</name>
    <name type="synonym">Candida colliculosa</name>
    <dbReference type="NCBI Taxonomy" id="4950"/>
    <lineage>
        <taxon>Eukaryota</taxon>
        <taxon>Fungi</taxon>
        <taxon>Dikarya</taxon>
        <taxon>Ascomycota</taxon>
        <taxon>Saccharomycotina</taxon>
        <taxon>Saccharomycetes</taxon>
        <taxon>Saccharomycetales</taxon>
        <taxon>Saccharomycetaceae</taxon>
        <taxon>Torulaspora</taxon>
    </lineage>
</organism>
<feature type="region of interest" description="Disordered" evidence="7">
    <location>
        <begin position="1"/>
        <end position="97"/>
    </location>
</feature>
<dbReference type="PROSITE" id="PS50005">
    <property type="entry name" value="TPR"/>
    <property type="match status" value="1"/>
</dbReference>
<evidence type="ECO:0000256" key="3">
    <source>
        <dbReference type="ARBA" id="ARBA00022737"/>
    </source>
</evidence>
<dbReference type="GO" id="GO:0000244">
    <property type="term" value="P:spliceosomal tri-snRNP complex assembly"/>
    <property type="evidence" value="ECO:0007669"/>
    <property type="project" value="TreeGrafter"/>
</dbReference>
<dbReference type="STRING" id="1076872.G8ZTK0"/>
<evidence type="ECO:0000313" key="10">
    <source>
        <dbReference type="Proteomes" id="UP000005627"/>
    </source>
</evidence>
<dbReference type="InterPro" id="IPR045075">
    <property type="entry name" value="Syf1-like"/>
</dbReference>
<evidence type="ECO:0000256" key="7">
    <source>
        <dbReference type="SAM" id="MobiDB-lite"/>
    </source>
</evidence>
<evidence type="ECO:0000313" key="9">
    <source>
        <dbReference type="EMBL" id="CCE91944.1"/>
    </source>
</evidence>
<evidence type="ECO:0000256" key="5">
    <source>
        <dbReference type="ARBA" id="ARBA00023242"/>
    </source>
</evidence>
<dbReference type="SUPFAM" id="SSF48452">
    <property type="entry name" value="TPR-like"/>
    <property type="match status" value="3"/>
</dbReference>
<dbReference type="InterPro" id="IPR019734">
    <property type="entry name" value="TPR_rpt"/>
</dbReference>
<keyword evidence="4" id="KW-0508">mRNA splicing</keyword>
<feature type="domain" description="PRP1 splicing factor N-terminal" evidence="8">
    <location>
        <begin position="11"/>
        <end position="129"/>
    </location>
</feature>
<dbReference type="InParanoid" id="G8ZTK0"/>
<reference evidence="9 10" key="1">
    <citation type="journal article" date="2011" name="Proc. Natl. Acad. Sci. U.S.A.">
        <title>Evolutionary erosion of yeast sex chromosomes by mating-type switching accidents.</title>
        <authorList>
            <person name="Gordon J.L."/>
            <person name="Armisen D."/>
            <person name="Proux-Wera E."/>
            <person name="Oheigeartaigh S.S."/>
            <person name="Byrne K.P."/>
            <person name="Wolfe K.H."/>
        </authorList>
    </citation>
    <scope>NUCLEOTIDE SEQUENCE [LARGE SCALE GENOMIC DNA]</scope>
    <source>
        <strain evidence="10">ATCC 10662 / CBS 1146 / NBRC 0425 / NCYC 2629 / NRRL Y-866</strain>
    </source>
</reference>
<dbReference type="FunCoup" id="G8ZTK0">
    <property type="interactions" value="506"/>
</dbReference>
<dbReference type="AlphaFoldDB" id="G8ZTK0"/>
<dbReference type="InterPro" id="IPR010491">
    <property type="entry name" value="PRP1_N"/>
</dbReference>
<sequence>MERPSFLDQAPPPGYIAGVGRGATGFSTRGDPTTKGKVPKRFQLNDKGLDTRTGHNTNLEPEDKEDKEAEEIFAAIETKLSTKRRAPNKTESDTTDNIPKQFADLKRSLATVTDEEWLNLPDAGDITKKHKRERLQDQLNRKEYAAPDTLMNSNVNLSKLTEEREKLLARQLDANVLSTQGRDETATNVTTYLSELDRSTVTNLETSGQLEDVKKMRTILASYRKADPTRPEGWIASAKLEEKANKFKTAKNILEEACQQCPRSDEVWLERIRLNVSDIPLCKTLAADGIAFNPHSLQLWLKATDLESEPFNKRRVVMRALQELPKNEELWKLVLKFEDDQSERQKILSKAVELIPQSMYLWEKLVETQDYTSAKESLNGARKQLPGECRVWILAAKIEERFNENVTVDRLTKLLNNGMNQLSKNESNPELLVWLRHAQSLATRPESQKVAVAIVRAALSREDIQSGESSVLDTIKEMNDSIVKIVAYRTLLHELPVKYSIWKALRIACENTKKMHELYETYEELLFKQDTDFRILKDNPTLSLMYSKEVWKYGQDTSKALEILNKSIQVIPTYMDFWIAKLKVLCLSSQFDIAQDTFLQAIDTHSQSESSNLHRLYLKYVNFLRFRNENQRAIDFLEQECIGRFPNYYKFYIQLGQIYQYIGQPKKMRETYSIGSKTLPHCAILWILKAKADEIDFQQPTRARSELDKALLKNPNEISLYLAKIQMEVRLGFQDQARLIVQQALQKFPNSPDLWSANISLLPAKRASMKKTMFQDALKKTNNSCQVLLEIGLSFYRDSQFVTALKWFDRASKSDPKYADAFVWSARSTKRLKKDTTPIYDHVEQCEPVYGPLWISIAKNVRYQYLKPSQILDILIKDC</sequence>
<dbReference type="OrthoDB" id="440128at2759"/>
<feature type="compositionally biased region" description="Acidic residues" evidence="7">
    <location>
        <begin position="60"/>
        <end position="71"/>
    </location>
</feature>
<keyword evidence="5" id="KW-0539">Nucleus</keyword>
<evidence type="ECO:0000256" key="6">
    <source>
        <dbReference type="PROSITE-ProRule" id="PRU00339"/>
    </source>
</evidence>